<reference evidence="1" key="1">
    <citation type="submission" date="2019-08" db="EMBL/GenBank/DDBJ databases">
        <authorList>
            <person name="Kucharzyk K."/>
            <person name="Murdoch R.W."/>
            <person name="Higgins S."/>
            <person name="Loffler F."/>
        </authorList>
    </citation>
    <scope>NUCLEOTIDE SEQUENCE</scope>
</reference>
<proteinExistence type="predicted"/>
<dbReference type="EMBL" id="VSSQ01005346">
    <property type="protein sequence ID" value="MPM28781.1"/>
    <property type="molecule type" value="Genomic_DNA"/>
</dbReference>
<protein>
    <submittedName>
        <fullName evidence="1">Uncharacterized protein</fullName>
    </submittedName>
</protein>
<dbReference type="AlphaFoldDB" id="A0A644YLN0"/>
<evidence type="ECO:0000313" key="1">
    <source>
        <dbReference type="EMBL" id="MPM28781.1"/>
    </source>
</evidence>
<comment type="caution">
    <text evidence="1">The sequence shown here is derived from an EMBL/GenBank/DDBJ whole genome shotgun (WGS) entry which is preliminary data.</text>
</comment>
<gene>
    <name evidence="1" type="ORF">SDC9_75309</name>
</gene>
<accession>A0A644YLN0</accession>
<organism evidence="1">
    <name type="scientific">bioreactor metagenome</name>
    <dbReference type="NCBI Taxonomy" id="1076179"/>
    <lineage>
        <taxon>unclassified sequences</taxon>
        <taxon>metagenomes</taxon>
        <taxon>ecological metagenomes</taxon>
    </lineage>
</organism>
<sequence>MRFLPAAKITAAIEAANPTQMVFTGAFKY</sequence>
<name>A0A644YLN0_9ZZZZ</name>